<proteinExistence type="predicted"/>
<organism evidence="1 2">
    <name type="scientific">Bauhinia variegata</name>
    <name type="common">Purple orchid tree</name>
    <name type="synonym">Phanera variegata</name>
    <dbReference type="NCBI Taxonomy" id="167791"/>
    <lineage>
        <taxon>Eukaryota</taxon>
        <taxon>Viridiplantae</taxon>
        <taxon>Streptophyta</taxon>
        <taxon>Embryophyta</taxon>
        <taxon>Tracheophyta</taxon>
        <taxon>Spermatophyta</taxon>
        <taxon>Magnoliopsida</taxon>
        <taxon>eudicotyledons</taxon>
        <taxon>Gunneridae</taxon>
        <taxon>Pentapetalae</taxon>
        <taxon>rosids</taxon>
        <taxon>fabids</taxon>
        <taxon>Fabales</taxon>
        <taxon>Fabaceae</taxon>
        <taxon>Cercidoideae</taxon>
        <taxon>Cercideae</taxon>
        <taxon>Bauhiniinae</taxon>
        <taxon>Bauhinia</taxon>
    </lineage>
</organism>
<evidence type="ECO:0000313" key="1">
    <source>
        <dbReference type="EMBL" id="KAI4301799.1"/>
    </source>
</evidence>
<accession>A0ACB9KXC9</accession>
<comment type="caution">
    <text evidence="1">The sequence shown here is derived from an EMBL/GenBank/DDBJ whole genome shotgun (WGS) entry which is preliminary data.</text>
</comment>
<reference evidence="1 2" key="1">
    <citation type="journal article" date="2022" name="DNA Res.">
        <title>Chromosomal-level genome assembly of the orchid tree Bauhinia variegata (Leguminosae; Cercidoideae) supports the allotetraploid origin hypothesis of Bauhinia.</title>
        <authorList>
            <person name="Zhong Y."/>
            <person name="Chen Y."/>
            <person name="Zheng D."/>
            <person name="Pang J."/>
            <person name="Liu Y."/>
            <person name="Luo S."/>
            <person name="Meng S."/>
            <person name="Qian L."/>
            <person name="Wei D."/>
            <person name="Dai S."/>
            <person name="Zhou R."/>
        </authorList>
    </citation>
    <scope>NUCLEOTIDE SEQUENCE [LARGE SCALE GENOMIC DNA]</scope>
    <source>
        <strain evidence="1">BV-YZ2020</strain>
    </source>
</reference>
<keyword evidence="2" id="KW-1185">Reference proteome</keyword>
<dbReference type="Proteomes" id="UP000828941">
    <property type="component" value="Chromosome 13"/>
</dbReference>
<gene>
    <name evidence="1" type="ORF">L6164_035043</name>
</gene>
<protein>
    <submittedName>
        <fullName evidence="1">Uncharacterized protein</fullName>
    </submittedName>
</protein>
<evidence type="ECO:0000313" key="2">
    <source>
        <dbReference type="Proteomes" id="UP000828941"/>
    </source>
</evidence>
<dbReference type="EMBL" id="CM039438">
    <property type="protein sequence ID" value="KAI4301799.1"/>
    <property type="molecule type" value="Genomic_DNA"/>
</dbReference>
<sequence length="570" mass="66306">MASPSSFPSHSSPRQKPFVICLLLVSLFILLSVLSVKPKKAPIFTRILEEDKRKSVWLHLVAKAINSSNTKIKIGLVNIDDAVLHQQLALYPLAETVSIRLDRVDDKKLKWEDFFPEWIDEDRKRAPPRCPDIPMPESENYRDLDVVVARVPCGKNIGTEKQVSRDLFRLQINLAVANLAVESGRMEFDSHRTVYVVFIGSRGPMAEIFRCDDLLMHQGEYWVYKPQLEKLKQKTLMPVGSCQIASAYAETGKEKWRSYMSQSTLEKLNYTTPIPKVAYVTVLHSSETYVCGAIALAQSIRQTNSTKDLLLLADNSIGPKSIKALKAAGWKIKRIQRILNPYAQKHAYNKWNYTKLRIWQLTRYDKVVFIDADLIILKNIDHLFFYPQLSAAPNDNTLFNSGLMVIEPSMCMFEDLMVKAFKVKSYNGGDQGLLNEIFAWWHRMPSRLNYLKIFQRPEIVDQHENMPRELYGIHYLGLKPWMCYKDYDCNWDMKGRRIFASDSAHARWWQVYEGLPEELQSHCGLTRNMDARLRKWRRWARHANLSDGHWRIQVQDPRRNHYVEENIIVN</sequence>
<name>A0ACB9KXC9_BAUVA</name>